<protein>
    <recommendedName>
        <fullName evidence="5">Secreted protein</fullName>
    </recommendedName>
</protein>
<organism evidence="3 4">
    <name type="scientific">Alishewanella tabrizica</name>
    <dbReference type="NCBI Taxonomy" id="671278"/>
    <lineage>
        <taxon>Bacteria</taxon>
        <taxon>Pseudomonadati</taxon>
        <taxon>Pseudomonadota</taxon>
        <taxon>Gammaproteobacteria</taxon>
        <taxon>Alteromonadales</taxon>
        <taxon>Alteromonadaceae</taxon>
        <taxon>Alishewanella</taxon>
    </lineage>
</organism>
<reference evidence="4" key="1">
    <citation type="journal article" date="2019" name="Int. J. Syst. Evol. Microbiol.">
        <title>The Global Catalogue of Microorganisms (GCM) 10K type strain sequencing project: providing services to taxonomists for standard genome sequencing and annotation.</title>
        <authorList>
            <consortium name="The Broad Institute Genomics Platform"/>
            <consortium name="The Broad Institute Genome Sequencing Center for Infectious Disease"/>
            <person name="Wu L."/>
            <person name="Ma J."/>
        </authorList>
    </citation>
    <scope>NUCLEOTIDE SEQUENCE [LARGE SCALE GENOMIC DNA]</scope>
    <source>
        <strain evidence="4">KCTC 23723</strain>
    </source>
</reference>
<evidence type="ECO:0000313" key="4">
    <source>
        <dbReference type="Proteomes" id="UP000634667"/>
    </source>
</evidence>
<name>A0ABQ2WIY4_9ALTE</name>
<dbReference type="RefSeq" id="WP_189481857.1">
    <property type="nucleotide sequence ID" value="NZ_BMYR01000005.1"/>
</dbReference>
<keyword evidence="1" id="KW-0812">Transmembrane</keyword>
<evidence type="ECO:0000313" key="3">
    <source>
        <dbReference type="EMBL" id="GGW58958.1"/>
    </source>
</evidence>
<feature type="transmembrane region" description="Helical" evidence="1">
    <location>
        <begin position="35"/>
        <end position="58"/>
    </location>
</feature>
<feature type="signal peptide" evidence="2">
    <location>
        <begin position="1"/>
        <end position="19"/>
    </location>
</feature>
<proteinExistence type="predicted"/>
<keyword evidence="1" id="KW-1133">Transmembrane helix</keyword>
<feature type="chain" id="PRO_5045638069" description="Secreted protein" evidence="2">
    <location>
        <begin position="20"/>
        <end position="137"/>
    </location>
</feature>
<dbReference type="Proteomes" id="UP000634667">
    <property type="component" value="Unassembled WGS sequence"/>
</dbReference>
<evidence type="ECO:0008006" key="5">
    <source>
        <dbReference type="Google" id="ProtNLM"/>
    </source>
</evidence>
<accession>A0ABQ2WIY4</accession>
<keyword evidence="4" id="KW-1185">Reference proteome</keyword>
<dbReference type="EMBL" id="BMYR01000005">
    <property type="protein sequence ID" value="GGW58958.1"/>
    <property type="molecule type" value="Genomic_DNA"/>
</dbReference>
<evidence type="ECO:0000256" key="1">
    <source>
        <dbReference type="SAM" id="Phobius"/>
    </source>
</evidence>
<gene>
    <name evidence="3" type="ORF">GCM10008111_13720</name>
</gene>
<evidence type="ECO:0000256" key="2">
    <source>
        <dbReference type="SAM" id="SignalP"/>
    </source>
</evidence>
<keyword evidence="2" id="KW-0732">Signal</keyword>
<sequence length="137" mass="13190">MKKLAIAALALSMTMGVNAQEDATTMGSAGTGAANLTAFGIAGAAAIGVTVAVAAAIISNAQAEGVLPTTPPITPPGTVTTTTPPQFTLVCKTGDAAPVAGVCTTTSSTVTVTGTGTATSTITVPVVITYPAIVTRV</sequence>
<keyword evidence="1" id="KW-0472">Membrane</keyword>
<comment type="caution">
    <text evidence="3">The sequence shown here is derived from an EMBL/GenBank/DDBJ whole genome shotgun (WGS) entry which is preliminary data.</text>
</comment>